<dbReference type="Pfam" id="PF15377">
    <property type="entry name" value="DUF4604"/>
    <property type="match status" value="1"/>
</dbReference>
<evidence type="ECO:0000256" key="1">
    <source>
        <dbReference type="SAM" id="MobiDB-lite"/>
    </source>
</evidence>
<organism evidence="3 4">
    <name type="scientific">Dreissena polymorpha</name>
    <name type="common">Zebra mussel</name>
    <name type="synonym">Mytilus polymorpha</name>
    <dbReference type="NCBI Taxonomy" id="45954"/>
    <lineage>
        <taxon>Eukaryota</taxon>
        <taxon>Metazoa</taxon>
        <taxon>Spiralia</taxon>
        <taxon>Lophotrochozoa</taxon>
        <taxon>Mollusca</taxon>
        <taxon>Bivalvia</taxon>
        <taxon>Autobranchia</taxon>
        <taxon>Heteroconchia</taxon>
        <taxon>Euheterodonta</taxon>
        <taxon>Imparidentia</taxon>
        <taxon>Neoheterodontei</taxon>
        <taxon>Myida</taxon>
        <taxon>Dreissenoidea</taxon>
        <taxon>Dreissenidae</taxon>
        <taxon>Dreissena</taxon>
    </lineage>
</organism>
<evidence type="ECO:0000259" key="2">
    <source>
        <dbReference type="Pfam" id="PF15377"/>
    </source>
</evidence>
<accession>A0A9D4EFJ1</accession>
<evidence type="ECO:0000313" key="3">
    <source>
        <dbReference type="EMBL" id="KAH3778570.1"/>
    </source>
</evidence>
<proteinExistence type="predicted"/>
<protein>
    <recommendedName>
        <fullName evidence="2">DUF4604 domain-containing protein</fullName>
    </recommendedName>
</protein>
<name>A0A9D4EFJ1_DREPO</name>
<evidence type="ECO:0000313" key="4">
    <source>
        <dbReference type="Proteomes" id="UP000828390"/>
    </source>
</evidence>
<feature type="domain" description="DUF4604" evidence="2">
    <location>
        <begin position="3"/>
        <end position="49"/>
    </location>
</feature>
<dbReference type="AlphaFoldDB" id="A0A9D4EFJ1"/>
<dbReference type="Proteomes" id="UP000828390">
    <property type="component" value="Unassembled WGS sequence"/>
</dbReference>
<reference evidence="3" key="1">
    <citation type="journal article" date="2019" name="bioRxiv">
        <title>The Genome of the Zebra Mussel, Dreissena polymorpha: A Resource for Invasive Species Research.</title>
        <authorList>
            <person name="McCartney M.A."/>
            <person name="Auch B."/>
            <person name="Kono T."/>
            <person name="Mallez S."/>
            <person name="Zhang Y."/>
            <person name="Obille A."/>
            <person name="Becker A."/>
            <person name="Abrahante J.E."/>
            <person name="Garbe J."/>
            <person name="Badalamenti J.P."/>
            <person name="Herman A."/>
            <person name="Mangelson H."/>
            <person name="Liachko I."/>
            <person name="Sullivan S."/>
            <person name="Sone E.D."/>
            <person name="Koren S."/>
            <person name="Silverstein K.A.T."/>
            <person name="Beckman K.B."/>
            <person name="Gohl D.M."/>
        </authorList>
    </citation>
    <scope>NUCLEOTIDE SEQUENCE</scope>
    <source>
        <strain evidence="3">Duluth1</strain>
        <tissue evidence="3">Whole animal</tissue>
    </source>
</reference>
<feature type="region of interest" description="Disordered" evidence="1">
    <location>
        <begin position="1"/>
        <end position="61"/>
    </location>
</feature>
<keyword evidence="4" id="KW-1185">Reference proteome</keyword>
<dbReference type="InterPro" id="IPR027911">
    <property type="entry name" value="DUF4604"/>
</dbReference>
<gene>
    <name evidence="3" type="ORF">DPMN_180037</name>
</gene>
<sequence>MIQREELKYEEDDRSDTEEEKPTVVVLKSGDLTAEEAAELLSKSGDEETSSSMYTTDPGIKGMTFSESGDGAWALDYTNNYSRVQPKILENFLFMILSKI</sequence>
<feature type="compositionally biased region" description="Acidic residues" evidence="1">
    <location>
        <begin position="8"/>
        <end position="19"/>
    </location>
</feature>
<comment type="caution">
    <text evidence="3">The sequence shown here is derived from an EMBL/GenBank/DDBJ whole genome shotgun (WGS) entry which is preliminary data.</text>
</comment>
<reference evidence="3" key="2">
    <citation type="submission" date="2020-11" db="EMBL/GenBank/DDBJ databases">
        <authorList>
            <person name="McCartney M.A."/>
            <person name="Auch B."/>
            <person name="Kono T."/>
            <person name="Mallez S."/>
            <person name="Becker A."/>
            <person name="Gohl D.M."/>
            <person name="Silverstein K.A.T."/>
            <person name="Koren S."/>
            <person name="Bechman K.B."/>
            <person name="Herman A."/>
            <person name="Abrahante J.E."/>
            <person name="Garbe J."/>
        </authorList>
    </citation>
    <scope>NUCLEOTIDE SEQUENCE</scope>
    <source>
        <strain evidence="3">Duluth1</strain>
        <tissue evidence="3">Whole animal</tissue>
    </source>
</reference>
<dbReference type="EMBL" id="JAIWYP010000009">
    <property type="protein sequence ID" value="KAH3778570.1"/>
    <property type="molecule type" value="Genomic_DNA"/>
</dbReference>